<dbReference type="SMART" id="SM00222">
    <property type="entry name" value="Sec7"/>
    <property type="match status" value="1"/>
</dbReference>
<reference evidence="5 6" key="1">
    <citation type="journal article" date="2012" name="Genome Biol.">
        <title>Genome and low-iron response of an oceanic diatom adapted to chronic iron limitation.</title>
        <authorList>
            <person name="Lommer M."/>
            <person name="Specht M."/>
            <person name="Roy A.S."/>
            <person name="Kraemer L."/>
            <person name="Andreson R."/>
            <person name="Gutowska M.A."/>
            <person name="Wolf J."/>
            <person name="Bergner S.V."/>
            <person name="Schilhabel M.B."/>
            <person name="Klostermeier U.C."/>
            <person name="Beiko R.G."/>
            <person name="Rosenstiel P."/>
            <person name="Hippler M."/>
            <person name="Laroche J."/>
        </authorList>
    </citation>
    <scope>NUCLEOTIDE SEQUENCE [LARGE SCALE GENOMIC DNA]</scope>
    <source>
        <strain evidence="5 6">CCMP1005</strain>
    </source>
</reference>
<comment type="caution">
    <text evidence="5">The sequence shown here is derived from an EMBL/GenBank/DDBJ whole genome shotgun (WGS) entry which is preliminary data.</text>
</comment>
<dbReference type="InterPro" id="IPR032691">
    <property type="entry name" value="Mon2/Sec7/BIG1-like_HUS"/>
</dbReference>
<dbReference type="CDD" id="cd00171">
    <property type="entry name" value="Sec7"/>
    <property type="match status" value="1"/>
</dbReference>
<dbReference type="OMA" id="TLWNHYR"/>
<evidence type="ECO:0000256" key="1">
    <source>
        <dbReference type="SAM" id="MobiDB-lite"/>
    </source>
</evidence>
<dbReference type="Pfam" id="PF00169">
    <property type="entry name" value="PH"/>
    <property type="match status" value="1"/>
</dbReference>
<dbReference type="GO" id="GO:0005737">
    <property type="term" value="C:cytoplasm"/>
    <property type="evidence" value="ECO:0007669"/>
    <property type="project" value="UniProtKB-ARBA"/>
</dbReference>
<dbReference type="GO" id="GO:0005085">
    <property type="term" value="F:guanyl-nucleotide exchange factor activity"/>
    <property type="evidence" value="ECO:0007669"/>
    <property type="project" value="InterPro"/>
</dbReference>
<name>K0RXB3_THAOC</name>
<evidence type="ECO:0008006" key="7">
    <source>
        <dbReference type="Google" id="ProtNLM"/>
    </source>
</evidence>
<evidence type="ECO:0000259" key="2">
    <source>
        <dbReference type="PROSITE" id="PS50003"/>
    </source>
</evidence>
<feature type="compositionally biased region" description="Polar residues" evidence="1">
    <location>
        <begin position="21"/>
        <end position="35"/>
    </location>
</feature>
<dbReference type="EMBL" id="AGNL01041757">
    <property type="protein sequence ID" value="EJK51367.1"/>
    <property type="molecule type" value="Genomic_DNA"/>
</dbReference>
<feature type="region of interest" description="Disordered" evidence="1">
    <location>
        <begin position="21"/>
        <end position="114"/>
    </location>
</feature>
<dbReference type="Gene3D" id="1.10.1000.11">
    <property type="entry name" value="Arf Nucleotide-binding Site Opener,domain 2"/>
    <property type="match status" value="1"/>
</dbReference>
<dbReference type="GO" id="GO:0032012">
    <property type="term" value="P:regulation of ARF protein signal transduction"/>
    <property type="evidence" value="ECO:0007669"/>
    <property type="project" value="InterPro"/>
</dbReference>
<organism evidence="5 6">
    <name type="scientific">Thalassiosira oceanica</name>
    <name type="common">Marine diatom</name>
    <dbReference type="NCBI Taxonomy" id="159749"/>
    <lineage>
        <taxon>Eukaryota</taxon>
        <taxon>Sar</taxon>
        <taxon>Stramenopiles</taxon>
        <taxon>Ochrophyta</taxon>
        <taxon>Bacillariophyta</taxon>
        <taxon>Coscinodiscophyceae</taxon>
        <taxon>Thalassiosirophycidae</taxon>
        <taxon>Thalassiosirales</taxon>
        <taxon>Thalassiosiraceae</taxon>
        <taxon>Thalassiosira</taxon>
    </lineage>
</organism>
<dbReference type="eggNOG" id="KOG1729">
    <property type="taxonomic scope" value="Eukaryota"/>
</dbReference>
<dbReference type="SUPFAM" id="SSF50729">
    <property type="entry name" value="PH domain-like"/>
    <property type="match status" value="1"/>
</dbReference>
<dbReference type="OrthoDB" id="430364at2759"/>
<dbReference type="InterPro" id="IPR023394">
    <property type="entry name" value="Sec7_C_sf"/>
</dbReference>
<gene>
    <name evidence="5" type="ORF">THAOC_29462</name>
</gene>
<feature type="domain" description="SEC7" evidence="3">
    <location>
        <begin position="1192"/>
        <end position="1397"/>
    </location>
</feature>
<evidence type="ECO:0000313" key="5">
    <source>
        <dbReference type="EMBL" id="EJK51367.1"/>
    </source>
</evidence>
<dbReference type="PROSITE" id="PS51498">
    <property type="entry name" value="MABP"/>
    <property type="match status" value="1"/>
</dbReference>
<protein>
    <recommendedName>
        <fullName evidence="7">SEC7 domain-containing protein</fullName>
    </recommendedName>
</protein>
<evidence type="ECO:0000313" key="6">
    <source>
        <dbReference type="Proteomes" id="UP000266841"/>
    </source>
</evidence>
<keyword evidence="6" id="KW-1185">Reference proteome</keyword>
<feature type="domain" description="PH" evidence="2">
    <location>
        <begin position="1569"/>
        <end position="1669"/>
    </location>
</feature>
<dbReference type="Gene3D" id="2.30.29.30">
    <property type="entry name" value="Pleckstrin-homology domain (PH domain)/Phosphotyrosine-binding domain (PTB)"/>
    <property type="match status" value="1"/>
</dbReference>
<dbReference type="SMART" id="SM00233">
    <property type="entry name" value="PH"/>
    <property type="match status" value="1"/>
</dbReference>
<sequence>MADSKGLDTARDVVKSILNQITEGDAPSSNFSGQLTRHLIGGGDSNPSRLGSVDSLDGSLTASELSTSSLSSPNPRPSRLFALPPRPPLSSSAANSKRDVGAGSEQQQQPQPAIPYSVGVELLGTRSLADLCSRMLETSGSPNGLVPGDAVASDISRGQNCFVAGDVARDKSSSGRRRMFGSEYARVLSTTVLPLPPNSANVSGANKVFQKSSAVSRKLKSSLTMTPGKESVEPDTVILNIGDCSKAITTAAMTDVIVTNGDDVPPKGYYRAFQLAEEPAKSHMAHPGRKRHRLYLNVKKEPSWDRAVQRPCVTAFAVIYPDKKEFVPPGFSVVRIYRPNSNNKKNVTDAIASSSSPANINLSSPGSERVFLCYRRSREGNPVTGVACLNPAKGDVVPPGFTVLERTPRNHVANLMAAPDQLFLAYRQRLENLECLRPLPLLLSAMHAKQEPGCRKDLKAYYCTNGKTVASDIGRFHIMDRTTHSLLSTSSAQSRLNVIQSSRQESDVAVPEWAVSSTSLQRIQKSSSLDDAGSSQGSPSINNTSFDTCSSLGRTPSQGSASTLMTAASEPNTPESLQSSLDAFHFIPTIQAASDDFSQSLLHSRTTVLLPILTSCYSAQGGLALLAVEGLHSLLKDDFFAQDIVPLDTGSCSLGDVSRGSRLTLLDMAVQSACDVATTFSRETHFRAIVDFVADSVHLSRGMLNDRTLGFVLRFYLFVFYFGASIPTTGWPFNQMDSGGDFLLDSQLSEQSQSMTGRFFEGGAHQAAAVAMKGFISILLGRAGAGLEQPLLSFEEESESLSNHTQLAIYQIHRSGGSELFWHDMIHSVGRGLFGNNAGQDGGCATANTIAFAVLASIVKACSGKVRVTEDGNDPVPRDVASKLLGLDLLSHFLRMWDVAAVAETKTTVGASAQSLPENATTTMGYAIRRLVSPTILSNTSAAIEDDRVFRRIIRIVSQFCRCQFYRRQMKVEIGILFQHFILRVLAFGPQVDSVSLTSDIPPLFHQQLDVLDAIISLSNEPGLILDIFINYEEVEILPPPYLKLFHKLVETLSSLSEQCGSIIYELARLNGSPGKLTSRKEESTHFRQHRAKQLRDKTFEALATIINAIKTAAEKSGETEPAMTLIDSDNFGDGPSGLSPQLLSRAPDGGDDDNSIATYWKKTIENRKASLSTLLPTPTGAFSFEASASDDSAERPHKRDDLKVALELIKSKGMKKGLDYLVACKTLTPTPKHVSTFLRVNQSSIDQAVLGDYLGEGGDGSDKDYWNLLRFHYVRATSFVGLNLEQALRLFLSNCGFRLPGEAQKVDRIVSTFSQCFWEDNAADIRNCPFQNQDTVFVVSFAIIMLNSDLHKANANGKSIKRMTKEEFVKNLRGVDDGIRKFTAYLHSIYDSIEVAPIAILEIARDKTISQSLQLDQPSESITESIQVWVRTVKPAQELLRTIATRKEELWSHTQDERLRELTTRAFSVIWPLLHYAVNSTIDNAHLDVSGLSACADLLEYALCTASILGLDVERSAFSKLLGRANRFSDHKTNFGISSVDDESRMAMQNVSKFIRNGDILLSDPTRTFVREGDLIKRHKTTTLGSGRTACYRFFLFSDVLVYGHKSSQGDYKIHEELPLKLIKITDAEGDAKQCSFRINHPNKSFTVVAANDTDKEEWIESIQRTVGLELHRISKLERSRIEASRRKEV</sequence>
<dbReference type="InterPro" id="IPR011993">
    <property type="entry name" value="PH-like_dom_sf"/>
</dbReference>
<dbReference type="Pfam" id="PF01369">
    <property type="entry name" value="Sec7"/>
    <property type="match status" value="1"/>
</dbReference>
<dbReference type="PANTHER" id="PTHR10663">
    <property type="entry name" value="GUANYL-NUCLEOTIDE EXCHANGE FACTOR"/>
    <property type="match status" value="1"/>
</dbReference>
<dbReference type="InterPro" id="IPR000904">
    <property type="entry name" value="Sec7_dom"/>
</dbReference>
<dbReference type="Pfam" id="PF12783">
    <property type="entry name" value="Sec7-like_HUS"/>
    <property type="match status" value="1"/>
</dbReference>
<dbReference type="InterPro" id="IPR023341">
    <property type="entry name" value="MABP"/>
</dbReference>
<feature type="region of interest" description="Disordered" evidence="1">
    <location>
        <begin position="545"/>
        <end position="576"/>
    </location>
</feature>
<dbReference type="eggNOG" id="KOG0929">
    <property type="taxonomic scope" value="Eukaryota"/>
</dbReference>
<dbReference type="PROSITE" id="PS50190">
    <property type="entry name" value="SEC7"/>
    <property type="match status" value="1"/>
</dbReference>
<evidence type="ECO:0000259" key="3">
    <source>
        <dbReference type="PROSITE" id="PS50190"/>
    </source>
</evidence>
<dbReference type="Proteomes" id="UP000266841">
    <property type="component" value="Unassembled WGS sequence"/>
</dbReference>
<feature type="compositionally biased region" description="Low complexity" evidence="1">
    <location>
        <begin position="59"/>
        <end position="94"/>
    </location>
</feature>
<evidence type="ECO:0000259" key="4">
    <source>
        <dbReference type="PROSITE" id="PS51498"/>
    </source>
</evidence>
<dbReference type="Gene3D" id="1.10.220.20">
    <property type="match status" value="1"/>
</dbReference>
<dbReference type="InterPro" id="IPR035999">
    <property type="entry name" value="Sec7_dom_sf"/>
</dbReference>
<accession>K0RXB3</accession>
<proteinExistence type="predicted"/>
<dbReference type="PROSITE" id="PS50003">
    <property type="entry name" value="PH_DOMAIN"/>
    <property type="match status" value="1"/>
</dbReference>
<feature type="domain" description="MABP" evidence="4">
    <location>
        <begin position="250"/>
        <end position="430"/>
    </location>
</feature>
<dbReference type="SUPFAM" id="SSF48425">
    <property type="entry name" value="Sec7 domain"/>
    <property type="match status" value="1"/>
</dbReference>
<dbReference type="InterPro" id="IPR001849">
    <property type="entry name" value="PH_domain"/>
</dbReference>